<comment type="similarity">
    <text evidence="3">Belongs to the acetyltransferase family. RimJ subfamily.</text>
</comment>
<evidence type="ECO:0000256" key="2">
    <source>
        <dbReference type="ARBA" id="ARBA00023315"/>
    </source>
</evidence>
<evidence type="ECO:0000256" key="1">
    <source>
        <dbReference type="ARBA" id="ARBA00022679"/>
    </source>
</evidence>
<feature type="domain" description="N-acetyltransferase" evidence="4">
    <location>
        <begin position="106"/>
        <end position="255"/>
    </location>
</feature>
<dbReference type="SUPFAM" id="SSF55729">
    <property type="entry name" value="Acyl-CoA N-acyltransferases (Nat)"/>
    <property type="match status" value="1"/>
</dbReference>
<proteinExistence type="inferred from homology"/>
<evidence type="ECO:0000259" key="4">
    <source>
        <dbReference type="PROSITE" id="PS51186"/>
    </source>
</evidence>
<evidence type="ECO:0000256" key="3">
    <source>
        <dbReference type="ARBA" id="ARBA00038502"/>
    </source>
</evidence>
<keyword evidence="2 5" id="KW-0012">Acyltransferase</keyword>
<dbReference type="GO" id="GO:0016747">
    <property type="term" value="F:acyltransferase activity, transferring groups other than amino-acyl groups"/>
    <property type="evidence" value="ECO:0007669"/>
    <property type="project" value="InterPro"/>
</dbReference>
<dbReference type="PANTHER" id="PTHR43792:SF8">
    <property type="entry name" value="[RIBOSOMAL PROTEIN US5]-ALANINE N-ACETYLTRANSFERASE"/>
    <property type="match status" value="1"/>
</dbReference>
<dbReference type="STRING" id="1754190.A0A1Y2CFI3"/>
<evidence type="ECO:0000313" key="6">
    <source>
        <dbReference type="Proteomes" id="UP000193920"/>
    </source>
</evidence>
<organism evidence="5 6">
    <name type="scientific">Neocallimastix californiae</name>
    <dbReference type="NCBI Taxonomy" id="1754190"/>
    <lineage>
        <taxon>Eukaryota</taxon>
        <taxon>Fungi</taxon>
        <taxon>Fungi incertae sedis</taxon>
        <taxon>Chytridiomycota</taxon>
        <taxon>Chytridiomycota incertae sedis</taxon>
        <taxon>Neocallimastigomycetes</taxon>
        <taxon>Neocallimastigales</taxon>
        <taxon>Neocallimastigaceae</taxon>
        <taxon>Neocallimastix</taxon>
    </lineage>
</organism>
<protein>
    <submittedName>
        <fullName evidence="5">Acyl-CoA N-acyltransferase</fullName>
    </submittedName>
</protein>
<dbReference type="Pfam" id="PF13302">
    <property type="entry name" value="Acetyltransf_3"/>
    <property type="match status" value="1"/>
</dbReference>
<dbReference type="EMBL" id="MCOG01000110">
    <property type="protein sequence ID" value="ORY45823.1"/>
    <property type="molecule type" value="Genomic_DNA"/>
</dbReference>
<accession>A0A1Y2CFI3</accession>
<dbReference type="PANTHER" id="PTHR43792">
    <property type="entry name" value="GNAT FAMILY, PUTATIVE (AFU_ORTHOLOGUE AFUA_3G00765)-RELATED-RELATED"/>
    <property type="match status" value="1"/>
</dbReference>
<keyword evidence="1 5" id="KW-0808">Transferase</keyword>
<dbReference type="PROSITE" id="PS51186">
    <property type="entry name" value="GNAT"/>
    <property type="match status" value="1"/>
</dbReference>
<gene>
    <name evidence="5" type="ORF">LY90DRAFT_703523</name>
</gene>
<sequence>MTEEIITNKIELNNKDDISIKLDNKNEGKTVTIDDNDNNIKISEKDKIPDRNKHTLIINSQLKLVEIKTPAAGFLFRLINENRFSMNEQIPYFQRIQGINDVVEFINDKNVEVKETDYVSNILNSKNPYKGRTNSNNRNKEPENLVEKNFLYFINYEKVPVGVIGLSKIDWYNRIGELHFWTAERFQKRGFMDQALPKMLDFLFYNIRLNRIIVKIRPTNNPGKMILKKFGFVLEGIERQSFFYIPDNDLSKDGDDTKSKIESIRRHRKNRTGRGNEGIYYDLCVYSLISRDYV</sequence>
<evidence type="ECO:0000313" key="5">
    <source>
        <dbReference type="EMBL" id="ORY45823.1"/>
    </source>
</evidence>
<dbReference type="InterPro" id="IPR016181">
    <property type="entry name" value="Acyl_CoA_acyltransferase"/>
</dbReference>
<dbReference type="OrthoDB" id="630895at2759"/>
<dbReference type="Gene3D" id="3.40.630.30">
    <property type="match status" value="1"/>
</dbReference>
<keyword evidence="6" id="KW-1185">Reference proteome</keyword>
<dbReference type="AlphaFoldDB" id="A0A1Y2CFI3"/>
<comment type="caution">
    <text evidence="5">The sequence shown here is derived from an EMBL/GenBank/DDBJ whole genome shotgun (WGS) entry which is preliminary data.</text>
</comment>
<dbReference type="Proteomes" id="UP000193920">
    <property type="component" value="Unassembled WGS sequence"/>
</dbReference>
<dbReference type="InterPro" id="IPR051531">
    <property type="entry name" value="N-acetyltransferase"/>
</dbReference>
<reference evidence="5 6" key="1">
    <citation type="submission" date="2016-08" db="EMBL/GenBank/DDBJ databases">
        <title>A Parts List for Fungal Cellulosomes Revealed by Comparative Genomics.</title>
        <authorList>
            <consortium name="DOE Joint Genome Institute"/>
            <person name="Haitjema C.H."/>
            <person name="Gilmore S.P."/>
            <person name="Henske J.K."/>
            <person name="Solomon K.V."/>
            <person name="De Groot R."/>
            <person name="Kuo A."/>
            <person name="Mondo S.J."/>
            <person name="Salamov A.A."/>
            <person name="Labutti K."/>
            <person name="Zhao Z."/>
            <person name="Chiniquy J."/>
            <person name="Barry K."/>
            <person name="Brewer H.M."/>
            <person name="Purvine S.O."/>
            <person name="Wright A.T."/>
            <person name="Boxma B."/>
            <person name="Van Alen T."/>
            <person name="Hackstein J.H."/>
            <person name="Baker S.E."/>
            <person name="Grigoriev I.V."/>
            <person name="O'Malley M.A."/>
        </authorList>
    </citation>
    <scope>NUCLEOTIDE SEQUENCE [LARGE SCALE GENOMIC DNA]</scope>
    <source>
        <strain evidence="5 6">G1</strain>
    </source>
</reference>
<name>A0A1Y2CFI3_9FUNG</name>
<dbReference type="InterPro" id="IPR000182">
    <property type="entry name" value="GNAT_dom"/>
</dbReference>